<organism evidence="2 3">
    <name type="scientific">Aphis craccivora</name>
    <name type="common">Cowpea aphid</name>
    <dbReference type="NCBI Taxonomy" id="307492"/>
    <lineage>
        <taxon>Eukaryota</taxon>
        <taxon>Metazoa</taxon>
        <taxon>Ecdysozoa</taxon>
        <taxon>Arthropoda</taxon>
        <taxon>Hexapoda</taxon>
        <taxon>Insecta</taxon>
        <taxon>Pterygota</taxon>
        <taxon>Neoptera</taxon>
        <taxon>Paraneoptera</taxon>
        <taxon>Hemiptera</taxon>
        <taxon>Sternorrhyncha</taxon>
        <taxon>Aphidomorpha</taxon>
        <taxon>Aphidoidea</taxon>
        <taxon>Aphididae</taxon>
        <taxon>Aphidini</taxon>
        <taxon>Aphis</taxon>
        <taxon>Aphis</taxon>
    </lineage>
</organism>
<name>A0A6G0VNU8_APHCR</name>
<evidence type="ECO:0000259" key="1">
    <source>
        <dbReference type="Pfam" id="PF16064"/>
    </source>
</evidence>
<feature type="non-terminal residue" evidence="2">
    <location>
        <position position="222"/>
    </location>
</feature>
<gene>
    <name evidence="2" type="ORF">FWK35_00034380</name>
</gene>
<keyword evidence="3" id="KW-1185">Reference proteome</keyword>
<dbReference type="OrthoDB" id="6630778at2759"/>
<reference evidence="2 3" key="1">
    <citation type="submission" date="2019-08" db="EMBL/GenBank/DDBJ databases">
        <title>Whole genome of Aphis craccivora.</title>
        <authorList>
            <person name="Voronova N.V."/>
            <person name="Shulinski R.S."/>
            <person name="Bandarenka Y.V."/>
            <person name="Zhorov D.G."/>
            <person name="Warner D."/>
        </authorList>
    </citation>
    <scope>NUCLEOTIDE SEQUENCE [LARGE SCALE GENOMIC DNA]</scope>
    <source>
        <strain evidence="2">180601</strain>
        <tissue evidence="2">Whole Body</tissue>
    </source>
</reference>
<keyword evidence="2" id="KW-0489">Methyltransferase</keyword>
<dbReference type="PANTHER" id="PTHR34153">
    <property type="entry name" value="SI:CH211-262H13.3-RELATED-RELATED"/>
    <property type="match status" value="1"/>
</dbReference>
<dbReference type="GO" id="GO:0032259">
    <property type="term" value="P:methylation"/>
    <property type="evidence" value="ECO:0007669"/>
    <property type="project" value="UniProtKB-KW"/>
</dbReference>
<dbReference type="PANTHER" id="PTHR34153:SF2">
    <property type="entry name" value="SI:CH211-262H13.3-RELATED"/>
    <property type="match status" value="1"/>
</dbReference>
<dbReference type="GO" id="GO:0008168">
    <property type="term" value="F:methyltransferase activity"/>
    <property type="evidence" value="ECO:0007669"/>
    <property type="project" value="UniProtKB-KW"/>
</dbReference>
<dbReference type="AlphaFoldDB" id="A0A6G0VNU8"/>
<dbReference type="Pfam" id="PF16064">
    <property type="entry name" value="DUF4806"/>
    <property type="match status" value="1"/>
</dbReference>
<accession>A0A6G0VNU8</accession>
<comment type="caution">
    <text evidence="2">The sequence shown here is derived from an EMBL/GenBank/DDBJ whole genome shotgun (WGS) entry which is preliminary data.</text>
</comment>
<proteinExistence type="predicted"/>
<dbReference type="InterPro" id="IPR032071">
    <property type="entry name" value="DUF4806"/>
</dbReference>
<feature type="domain" description="DUF4806" evidence="1">
    <location>
        <begin position="122"/>
        <end position="194"/>
    </location>
</feature>
<evidence type="ECO:0000313" key="3">
    <source>
        <dbReference type="Proteomes" id="UP000478052"/>
    </source>
</evidence>
<sequence>MISVFDNPGKYICQLSTVMNIINSYCFPYYQSDNEQINLNETSQQDNFNMSCLNTHSVQDLSNIVNHNIISDEPVETAEIILLRNIYSYIKRLDGRMDRIEKYLVDSSTSPANKQPLDDSFSIFPINDFQNIINIDEKIKNDEQFEKKMINFISTIGGKNIKNFVKRILQRLFTNKLSSKCSWTGFRNNFHLENLKIINIMKGKLNYTDVVFEEHVKEWFRH</sequence>
<keyword evidence="2" id="KW-0808">Transferase</keyword>
<dbReference type="Proteomes" id="UP000478052">
    <property type="component" value="Unassembled WGS sequence"/>
</dbReference>
<evidence type="ECO:0000313" key="2">
    <source>
        <dbReference type="EMBL" id="KAF0703379.1"/>
    </source>
</evidence>
<protein>
    <submittedName>
        <fullName evidence="2">Putative histone-lysine N-methyltransferase 1</fullName>
    </submittedName>
</protein>
<dbReference type="EMBL" id="VUJU01013919">
    <property type="protein sequence ID" value="KAF0703379.1"/>
    <property type="molecule type" value="Genomic_DNA"/>
</dbReference>